<dbReference type="Gene3D" id="3.40.50.720">
    <property type="entry name" value="NAD(P)-binding Rossmann-like Domain"/>
    <property type="match status" value="2"/>
</dbReference>
<keyword evidence="4 7" id="KW-0560">Oxidoreductase</keyword>
<dbReference type="OrthoDB" id="9803238at2"/>
<dbReference type="SUPFAM" id="SSF51735">
    <property type="entry name" value="NAD(P)-binding Rossmann-fold domains"/>
    <property type="match status" value="1"/>
</dbReference>
<dbReference type="Pfam" id="PF00984">
    <property type="entry name" value="UDPG_MGDP_dh"/>
    <property type="match status" value="1"/>
</dbReference>
<proteinExistence type="inferred from homology"/>
<dbReference type="GO" id="GO:0003979">
    <property type="term" value="F:UDP-glucose 6-dehydrogenase activity"/>
    <property type="evidence" value="ECO:0007669"/>
    <property type="project" value="UniProtKB-EC"/>
</dbReference>
<feature type="binding site" evidence="10">
    <location>
        <position position="83"/>
    </location>
    <ligand>
        <name>NAD(+)</name>
        <dbReference type="ChEBI" id="CHEBI:57540"/>
    </ligand>
</feature>
<sequence>MKIAVVGLGYVGLSNAVLLAQSHTVEAVDVSPERVAMVNERRSPIEDVELEAYLANTPLDLTATTDLMAAVKEAEFVIVATPTDYDPQENYFDTSSVDAVTAEVLAANSKAVVVIKSTIPVGYVNKMRQLHDTDRIMFSPEFLREGQALYDNLHPSRIVVGERSERAKVFSELLREGSLEDDVPVLLTDPDEAEAIKLFANTYLAMRVAFFNELDSYALAASMDTRQIIEGVGLDPRIGNQYNNPSFGYGGYCLPKDTKQLLANYSDVPQNLVRAIVDANRTRKAFLADQIVAMGPKVVGIYRLVMKAGSDNYRQSSIQGIMKRIKAKGIEVIVYEPVLVSDTFFQSRVVNDLEAFKAEAEVIVANRLTDEIADVADKVFTRDLFGTS</sequence>
<evidence type="ECO:0000256" key="1">
    <source>
        <dbReference type="ARBA" id="ARBA00004701"/>
    </source>
</evidence>
<keyword evidence="5 7" id="KW-0520">NAD</keyword>
<accession>A0A1M6SF93</accession>
<dbReference type="Pfam" id="PF03721">
    <property type="entry name" value="UDPG_MGDP_dh_N"/>
    <property type="match status" value="1"/>
</dbReference>
<feature type="binding site" evidence="10">
    <location>
        <position position="145"/>
    </location>
    <ligand>
        <name>NAD(+)</name>
        <dbReference type="ChEBI" id="CHEBI:57540"/>
    </ligand>
</feature>
<dbReference type="InterPro" id="IPR017476">
    <property type="entry name" value="UDP-Glc/GDP-Man"/>
</dbReference>
<dbReference type="EC" id="1.1.1.22" evidence="3 7"/>
<dbReference type="Pfam" id="PF03720">
    <property type="entry name" value="UDPG_MGDP_dh_C"/>
    <property type="match status" value="1"/>
</dbReference>
<feature type="binding site" evidence="10">
    <location>
        <position position="34"/>
    </location>
    <ligand>
        <name>NAD(+)</name>
        <dbReference type="ChEBI" id="CHEBI:57540"/>
    </ligand>
</feature>
<feature type="binding site" evidence="9">
    <location>
        <position position="197"/>
    </location>
    <ligand>
        <name>substrate</name>
    </ligand>
</feature>
<gene>
    <name evidence="12" type="ORF">SAMN05444000_12917</name>
</gene>
<dbReference type="GO" id="GO:0051287">
    <property type="term" value="F:NAD binding"/>
    <property type="evidence" value="ECO:0007669"/>
    <property type="project" value="InterPro"/>
</dbReference>
<dbReference type="RefSeq" id="WP_073256381.1">
    <property type="nucleotide sequence ID" value="NZ_FQZQ01000029.1"/>
</dbReference>
<comment type="catalytic activity">
    <reaction evidence="6 7">
        <text>UDP-alpha-D-glucose + 2 NAD(+) + H2O = UDP-alpha-D-glucuronate + 2 NADH + 3 H(+)</text>
        <dbReference type="Rhea" id="RHEA:23596"/>
        <dbReference type="ChEBI" id="CHEBI:15377"/>
        <dbReference type="ChEBI" id="CHEBI:15378"/>
        <dbReference type="ChEBI" id="CHEBI:57540"/>
        <dbReference type="ChEBI" id="CHEBI:57945"/>
        <dbReference type="ChEBI" id="CHEBI:58052"/>
        <dbReference type="ChEBI" id="CHEBI:58885"/>
        <dbReference type="EC" id="1.1.1.22"/>
    </reaction>
</comment>
<name>A0A1M6SF93_9RHOB</name>
<feature type="binding site" evidence="9">
    <location>
        <begin position="242"/>
        <end position="246"/>
    </location>
    <ligand>
        <name>substrate</name>
    </ligand>
</feature>
<dbReference type="AlphaFoldDB" id="A0A1M6SF93"/>
<feature type="binding site" evidence="10">
    <location>
        <position position="29"/>
    </location>
    <ligand>
        <name>NAD(+)</name>
        <dbReference type="ChEBI" id="CHEBI:57540"/>
    </ligand>
</feature>
<feature type="active site" description="Nucleophile" evidence="8">
    <location>
        <position position="253"/>
    </location>
</feature>
<feature type="domain" description="UDP-glucose/GDP-mannose dehydrogenase C-terminal" evidence="11">
    <location>
        <begin position="300"/>
        <end position="387"/>
    </location>
</feature>
<evidence type="ECO:0000313" key="13">
    <source>
        <dbReference type="Proteomes" id="UP000183982"/>
    </source>
</evidence>
<protein>
    <recommendedName>
        <fullName evidence="3 7">UDP-glucose 6-dehydrogenase</fullName>
        <ecNumber evidence="3 7">1.1.1.22</ecNumber>
    </recommendedName>
</protein>
<dbReference type="PIRSF" id="PIRSF000124">
    <property type="entry name" value="UDPglc_GDPman_dh"/>
    <property type="match status" value="1"/>
</dbReference>
<evidence type="ECO:0000256" key="4">
    <source>
        <dbReference type="ARBA" id="ARBA00023002"/>
    </source>
</evidence>
<comment type="similarity">
    <text evidence="2 7">Belongs to the UDP-glucose/GDP-mannose dehydrogenase family.</text>
</comment>
<feature type="binding site" evidence="9">
    <location>
        <position position="250"/>
    </location>
    <ligand>
        <name>substrate</name>
    </ligand>
</feature>
<dbReference type="InterPro" id="IPR028357">
    <property type="entry name" value="UDPglc_DH_bac"/>
</dbReference>
<evidence type="ECO:0000256" key="8">
    <source>
        <dbReference type="PIRSR" id="PIRSR500134-1"/>
    </source>
</evidence>
<evidence type="ECO:0000256" key="9">
    <source>
        <dbReference type="PIRSR" id="PIRSR500134-2"/>
    </source>
</evidence>
<feature type="binding site" evidence="10">
    <location>
        <position position="256"/>
    </location>
    <ligand>
        <name>NAD(+)</name>
        <dbReference type="ChEBI" id="CHEBI:57540"/>
    </ligand>
</feature>
<dbReference type="GO" id="GO:0000271">
    <property type="term" value="P:polysaccharide biosynthetic process"/>
    <property type="evidence" value="ECO:0007669"/>
    <property type="project" value="InterPro"/>
</dbReference>
<evidence type="ECO:0000313" key="12">
    <source>
        <dbReference type="EMBL" id="SHK43391.1"/>
    </source>
</evidence>
<dbReference type="SMART" id="SM00984">
    <property type="entry name" value="UDPG_MGDP_dh_C"/>
    <property type="match status" value="1"/>
</dbReference>
<feature type="binding site" evidence="9">
    <location>
        <begin position="142"/>
        <end position="145"/>
    </location>
    <ligand>
        <name>substrate</name>
    </ligand>
</feature>
<dbReference type="SUPFAM" id="SSF48179">
    <property type="entry name" value="6-phosphogluconate dehydrogenase C-terminal domain-like"/>
    <property type="match status" value="1"/>
</dbReference>
<evidence type="ECO:0000256" key="7">
    <source>
        <dbReference type="PIRNR" id="PIRNR000124"/>
    </source>
</evidence>
<feature type="binding site" evidence="9">
    <location>
        <position position="306"/>
    </location>
    <ligand>
        <name>substrate</name>
    </ligand>
</feature>
<reference evidence="13" key="1">
    <citation type="submission" date="2016-11" db="EMBL/GenBank/DDBJ databases">
        <authorList>
            <person name="Varghese N."/>
            <person name="Submissions S."/>
        </authorList>
    </citation>
    <scope>NUCLEOTIDE SEQUENCE [LARGE SCALE GENOMIC DNA]</scope>
    <source>
        <strain evidence="13">DSM 100564</strain>
    </source>
</reference>
<evidence type="ECO:0000256" key="6">
    <source>
        <dbReference type="ARBA" id="ARBA00047473"/>
    </source>
</evidence>
<dbReference type="GO" id="GO:0006065">
    <property type="term" value="P:UDP-glucuronate biosynthetic process"/>
    <property type="evidence" value="ECO:0007669"/>
    <property type="project" value="UniProtKB-UniPathway"/>
</dbReference>
<dbReference type="NCBIfam" id="TIGR03026">
    <property type="entry name" value="NDP-sugDHase"/>
    <property type="match status" value="1"/>
</dbReference>
<dbReference type="InterPro" id="IPR036291">
    <property type="entry name" value="NAD(P)-bd_dom_sf"/>
</dbReference>
<feature type="binding site" evidence="9">
    <location>
        <position position="307"/>
    </location>
    <ligand>
        <name>substrate</name>
    </ligand>
</feature>
<dbReference type="Proteomes" id="UP000183982">
    <property type="component" value="Unassembled WGS sequence"/>
</dbReference>
<evidence type="ECO:0000256" key="5">
    <source>
        <dbReference type="ARBA" id="ARBA00023027"/>
    </source>
</evidence>
<dbReference type="PANTHER" id="PTHR43750:SF2">
    <property type="entry name" value="UDP-GLUCOSE 6-DEHYDROGENASE"/>
    <property type="match status" value="1"/>
</dbReference>
<organism evidence="12 13">
    <name type="scientific">Shimia gijangensis</name>
    <dbReference type="NCBI Taxonomy" id="1470563"/>
    <lineage>
        <taxon>Bacteria</taxon>
        <taxon>Pseudomonadati</taxon>
        <taxon>Pseudomonadota</taxon>
        <taxon>Alphaproteobacteria</taxon>
        <taxon>Rhodobacterales</taxon>
        <taxon>Roseobacteraceae</taxon>
    </lineage>
</organism>
<dbReference type="InterPro" id="IPR008927">
    <property type="entry name" value="6-PGluconate_DH-like_C_sf"/>
</dbReference>
<dbReference type="InterPro" id="IPR036220">
    <property type="entry name" value="UDP-Glc/GDP-Man_DH_C_sf"/>
</dbReference>
<dbReference type="STRING" id="1470563.SAMN05444000_12917"/>
<evidence type="ECO:0000256" key="2">
    <source>
        <dbReference type="ARBA" id="ARBA00006601"/>
    </source>
</evidence>
<dbReference type="InterPro" id="IPR014026">
    <property type="entry name" value="UDP-Glc/GDP-Man_DH_dimer"/>
</dbReference>
<dbReference type="Gene3D" id="1.10.1040.10">
    <property type="entry name" value="N-(1-d-carboxylethyl)-l-norvaline Dehydrogenase, domain 2"/>
    <property type="match status" value="1"/>
</dbReference>
<evidence type="ECO:0000259" key="11">
    <source>
        <dbReference type="SMART" id="SM00984"/>
    </source>
</evidence>
<feature type="binding site" evidence="10">
    <location>
        <position position="314"/>
    </location>
    <ligand>
        <name>NAD(+)</name>
        <dbReference type="ChEBI" id="CHEBI:57540"/>
    </ligand>
</feature>
<keyword evidence="13" id="KW-1185">Reference proteome</keyword>
<evidence type="ECO:0000256" key="10">
    <source>
        <dbReference type="PIRSR" id="PIRSR500134-3"/>
    </source>
</evidence>
<feature type="binding site" evidence="10">
    <location>
        <position position="118"/>
    </location>
    <ligand>
        <name>NAD(+)</name>
        <dbReference type="ChEBI" id="CHEBI:57540"/>
    </ligand>
</feature>
<dbReference type="PANTHER" id="PTHR43750">
    <property type="entry name" value="UDP-GLUCOSE 6-DEHYDROGENASE TUAD"/>
    <property type="match status" value="1"/>
</dbReference>
<dbReference type="InterPro" id="IPR014027">
    <property type="entry name" value="UDP-Glc/GDP-Man_DH_C"/>
</dbReference>
<dbReference type="PIRSF" id="PIRSF500134">
    <property type="entry name" value="UDPglc_DH_bac"/>
    <property type="match status" value="1"/>
</dbReference>
<comment type="pathway">
    <text evidence="1">Nucleotide-sugar biosynthesis; UDP-alpha-D-glucuronate biosynthesis; UDP-alpha-D-glucuronate from UDP-alpha-D-glucose: step 1/1.</text>
</comment>
<dbReference type="UniPathway" id="UPA00038">
    <property type="reaction ID" value="UER00491"/>
</dbReference>
<evidence type="ECO:0000256" key="3">
    <source>
        <dbReference type="ARBA" id="ARBA00012954"/>
    </source>
</evidence>
<dbReference type="InterPro" id="IPR001732">
    <property type="entry name" value="UDP-Glc/GDP-Man_DH_N"/>
</dbReference>
<dbReference type="EMBL" id="FQZQ01000029">
    <property type="protein sequence ID" value="SHK43391.1"/>
    <property type="molecule type" value="Genomic_DNA"/>
</dbReference>
<dbReference type="SUPFAM" id="SSF52413">
    <property type="entry name" value="UDP-glucose/GDP-mannose dehydrogenase C-terminal domain"/>
    <property type="match status" value="1"/>
</dbReference>
<dbReference type="InterPro" id="IPR013328">
    <property type="entry name" value="6PGD_dom2"/>
</dbReference>